<dbReference type="SUPFAM" id="SSF54423">
    <property type="entry name" value="DsbC/DsbG N-terminal domain-like"/>
    <property type="match status" value="1"/>
</dbReference>
<feature type="chain" id="PRO_5044950401" description="Thiol:disulfide interchange protein" evidence="7">
    <location>
        <begin position="22"/>
        <end position="238"/>
    </location>
</feature>
<evidence type="ECO:0000256" key="2">
    <source>
        <dbReference type="ARBA" id="ARBA00009813"/>
    </source>
</evidence>
<protein>
    <recommendedName>
        <fullName evidence="7">Thiol:disulfide interchange protein</fullName>
    </recommendedName>
</protein>
<dbReference type="InterPro" id="IPR018950">
    <property type="entry name" value="DiS-bond_isomerase_DsbC/G_N"/>
</dbReference>
<evidence type="ECO:0000256" key="3">
    <source>
        <dbReference type="ARBA" id="ARBA00022729"/>
    </source>
</evidence>
<dbReference type="EMBL" id="JAMKFE010000008">
    <property type="protein sequence ID" value="MCM5680829.1"/>
    <property type="molecule type" value="Genomic_DNA"/>
</dbReference>
<dbReference type="Gene3D" id="3.40.30.10">
    <property type="entry name" value="Glutaredoxin"/>
    <property type="match status" value="1"/>
</dbReference>
<evidence type="ECO:0000256" key="7">
    <source>
        <dbReference type="RuleBase" id="RU364038"/>
    </source>
</evidence>
<evidence type="ECO:0000256" key="6">
    <source>
        <dbReference type="ARBA" id="ARBA00023284"/>
    </source>
</evidence>
<comment type="similarity">
    <text evidence="2 7">Belongs to the thioredoxin family. DsbC subfamily.</text>
</comment>
<feature type="domain" description="Thioredoxin-like fold" evidence="9">
    <location>
        <begin position="110"/>
        <end position="232"/>
    </location>
</feature>
<dbReference type="InterPro" id="IPR012336">
    <property type="entry name" value="Thioredoxin-like_fold"/>
</dbReference>
<dbReference type="InterPro" id="IPR051470">
    <property type="entry name" value="Thiol:disulfide_interchange"/>
</dbReference>
<organism evidence="10 11">
    <name type="scientific">Caldimonas mangrovi</name>
    <dbReference type="NCBI Taxonomy" id="2944811"/>
    <lineage>
        <taxon>Bacteria</taxon>
        <taxon>Pseudomonadati</taxon>
        <taxon>Pseudomonadota</taxon>
        <taxon>Betaproteobacteria</taxon>
        <taxon>Burkholderiales</taxon>
        <taxon>Sphaerotilaceae</taxon>
        <taxon>Caldimonas</taxon>
    </lineage>
</organism>
<name>A0ABT0YQ21_9BURK</name>
<keyword evidence="3 7" id="KW-0732">Signal</keyword>
<comment type="subcellular location">
    <subcellularLocation>
        <location evidence="1 7">Periplasm</location>
    </subcellularLocation>
</comment>
<comment type="caution">
    <text evidence="10">The sequence shown here is derived from an EMBL/GenBank/DDBJ whole genome shotgun (WGS) entry which is preliminary data.</text>
</comment>
<keyword evidence="6 7" id="KW-0676">Redox-active center</keyword>
<feature type="domain" description="Disulphide bond isomerase DsbC/G N-terminal" evidence="8">
    <location>
        <begin position="19"/>
        <end position="86"/>
    </location>
</feature>
<feature type="signal peptide" evidence="7">
    <location>
        <begin position="1"/>
        <end position="21"/>
    </location>
</feature>
<evidence type="ECO:0000259" key="9">
    <source>
        <dbReference type="Pfam" id="PF13098"/>
    </source>
</evidence>
<sequence length="238" mass="26214">MTMRKVAMAAVLMAAAAGAWAQDAAIRKNLAERLPNLPAIDEITKTQVPGLYEVRVGNDVLYTDAEGNYLIQGQIIDTRSRKNLTEERVNKLTAIDFASLPLKDAIVWKNGSGKRKIAVFADPNCGYCKRFERDLQAVKDVTVYTFLFPILAPDSTTKSNAIWCAKDRTKAWQDWMLRGVTPAAAPANCETPVARNTELGRKHRVNGTPALVFEDGTRVPGALNTEQIEAQLAEVSPR</sequence>
<dbReference type="RefSeq" id="WP_251779273.1">
    <property type="nucleotide sequence ID" value="NZ_JAMKFE010000008.1"/>
</dbReference>
<dbReference type="InterPro" id="IPR009094">
    <property type="entry name" value="DiS-bond_isomerase_DsbC/G_N_sf"/>
</dbReference>
<dbReference type="Proteomes" id="UP001165541">
    <property type="component" value="Unassembled WGS sequence"/>
</dbReference>
<keyword evidence="11" id="KW-1185">Reference proteome</keyword>
<comment type="function">
    <text evidence="7">Required for disulfide bond formation in some periplasmic proteins. Acts by transferring its disulfide bond to other proteins and is reduced in the process.</text>
</comment>
<reference evidence="10" key="1">
    <citation type="submission" date="2022-05" db="EMBL/GenBank/DDBJ databases">
        <title>Schlegelella sp. nov., isolated from mangrove soil.</title>
        <authorList>
            <person name="Liu Y."/>
            <person name="Ge X."/>
            <person name="Liu W."/>
        </authorList>
    </citation>
    <scope>NUCLEOTIDE SEQUENCE</scope>
    <source>
        <strain evidence="10">S2-27</strain>
    </source>
</reference>
<dbReference type="Gene3D" id="3.10.450.70">
    <property type="entry name" value="Disulphide bond isomerase, DsbC/G, N-terminal"/>
    <property type="match status" value="1"/>
</dbReference>
<dbReference type="InterPro" id="IPR033954">
    <property type="entry name" value="DiS-bond_Isoase_DsbC/G"/>
</dbReference>
<proteinExistence type="inferred from homology"/>
<evidence type="ECO:0000259" key="8">
    <source>
        <dbReference type="Pfam" id="PF10411"/>
    </source>
</evidence>
<evidence type="ECO:0000256" key="4">
    <source>
        <dbReference type="ARBA" id="ARBA00022764"/>
    </source>
</evidence>
<dbReference type="Pfam" id="PF10411">
    <property type="entry name" value="DsbC_N"/>
    <property type="match status" value="1"/>
</dbReference>
<dbReference type="CDD" id="cd03020">
    <property type="entry name" value="DsbA_DsbC_DsbG"/>
    <property type="match status" value="1"/>
</dbReference>
<dbReference type="InterPro" id="IPR036249">
    <property type="entry name" value="Thioredoxin-like_sf"/>
</dbReference>
<evidence type="ECO:0000313" key="11">
    <source>
        <dbReference type="Proteomes" id="UP001165541"/>
    </source>
</evidence>
<evidence type="ECO:0000256" key="1">
    <source>
        <dbReference type="ARBA" id="ARBA00004418"/>
    </source>
</evidence>
<dbReference type="Pfam" id="PF13098">
    <property type="entry name" value="Thioredoxin_2"/>
    <property type="match status" value="1"/>
</dbReference>
<dbReference type="PANTHER" id="PTHR35272">
    <property type="entry name" value="THIOL:DISULFIDE INTERCHANGE PROTEIN DSBC-RELATED"/>
    <property type="match status" value="1"/>
</dbReference>
<accession>A0ABT0YQ21</accession>
<evidence type="ECO:0000256" key="5">
    <source>
        <dbReference type="ARBA" id="ARBA00023157"/>
    </source>
</evidence>
<keyword evidence="4 7" id="KW-0574">Periplasm</keyword>
<keyword evidence="5" id="KW-1015">Disulfide bond</keyword>
<dbReference type="PANTHER" id="PTHR35272:SF3">
    <property type="entry name" value="THIOL:DISULFIDE INTERCHANGE PROTEIN DSBC"/>
    <property type="match status" value="1"/>
</dbReference>
<evidence type="ECO:0000313" key="10">
    <source>
        <dbReference type="EMBL" id="MCM5680829.1"/>
    </source>
</evidence>
<dbReference type="SUPFAM" id="SSF52833">
    <property type="entry name" value="Thioredoxin-like"/>
    <property type="match status" value="1"/>
</dbReference>
<gene>
    <name evidence="10" type="ORF">M8A51_14990</name>
</gene>